<feature type="non-terminal residue" evidence="1">
    <location>
        <position position="178"/>
    </location>
</feature>
<evidence type="ECO:0000313" key="2">
    <source>
        <dbReference type="Proteomes" id="UP000799754"/>
    </source>
</evidence>
<evidence type="ECO:0000313" key="1">
    <source>
        <dbReference type="EMBL" id="KAF2626217.1"/>
    </source>
</evidence>
<gene>
    <name evidence="1" type="ORF">BU25DRAFT_300987</name>
</gene>
<proteinExistence type="predicted"/>
<dbReference type="EMBL" id="MU006722">
    <property type="protein sequence ID" value="KAF2626217.1"/>
    <property type="molecule type" value="Genomic_DNA"/>
</dbReference>
<sequence>SRRNSRAYSILSDDPHPTPRPSPAPPLTRRSGTRGVRATSITSDAAPPTEAPQATRIAPHYFLSPTVPGPFTGTLEASLDAILQWGKLHPSTTAIVTTLLEPVSKSTNWPLILSTFSTPSTLSPKLSRFLLEEFLFLVTRTLLPEQIAENRLAMGRLYDRKKQLAIRLVLRYDMLREW</sequence>
<organism evidence="1 2">
    <name type="scientific">Macroventuria anomochaeta</name>
    <dbReference type="NCBI Taxonomy" id="301207"/>
    <lineage>
        <taxon>Eukaryota</taxon>
        <taxon>Fungi</taxon>
        <taxon>Dikarya</taxon>
        <taxon>Ascomycota</taxon>
        <taxon>Pezizomycotina</taxon>
        <taxon>Dothideomycetes</taxon>
        <taxon>Pleosporomycetidae</taxon>
        <taxon>Pleosporales</taxon>
        <taxon>Pleosporineae</taxon>
        <taxon>Didymellaceae</taxon>
        <taxon>Macroventuria</taxon>
    </lineage>
</organism>
<reference evidence="1" key="1">
    <citation type="journal article" date="2020" name="Stud. Mycol.">
        <title>101 Dothideomycetes genomes: a test case for predicting lifestyles and emergence of pathogens.</title>
        <authorList>
            <person name="Haridas S."/>
            <person name="Albert R."/>
            <person name="Binder M."/>
            <person name="Bloem J."/>
            <person name="Labutti K."/>
            <person name="Salamov A."/>
            <person name="Andreopoulos B."/>
            <person name="Baker S."/>
            <person name="Barry K."/>
            <person name="Bills G."/>
            <person name="Bluhm B."/>
            <person name="Cannon C."/>
            <person name="Castanera R."/>
            <person name="Culley D."/>
            <person name="Daum C."/>
            <person name="Ezra D."/>
            <person name="Gonzalez J."/>
            <person name="Henrissat B."/>
            <person name="Kuo A."/>
            <person name="Liang C."/>
            <person name="Lipzen A."/>
            <person name="Lutzoni F."/>
            <person name="Magnuson J."/>
            <person name="Mondo S."/>
            <person name="Nolan M."/>
            <person name="Ohm R."/>
            <person name="Pangilinan J."/>
            <person name="Park H.-J."/>
            <person name="Ramirez L."/>
            <person name="Alfaro M."/>
            <person name="Sun H."/>
            <person name="Tritt A."/>
            <person name="Yoshinaga Y."/>
            <person name="Zwiers L.-H."/>
            <person name="Turgeon B."/>
            <person name="Goodwin S."/>
            <person name="Spatafora J."/>
            <person name="Crous P."/>
            <person name="Grigoriev I."/>
        </authorList>
    </citation>
    <scope>NUCLEOTIDE SEQUENCE</scope>
    <source>
        <strain evidence="1">CBS 525.71</strain>
    </source>
</reference>
<name>A0ACB6RY77_9PLEO</name>
<keyword evidence="2" id="KW-1185">Reference proteome</keyword>
<dbReference type="Proteomes" id="UP000799754">
    <property type="component" value="Unassembled WGS sequence"/>
</dbReference>
<comment type="caution">
    <text evidence="1">The sequence shown here is derived from an EMBL/GenBank/DDBJ whole genome shotgun (WGS) entry which is preliminary data.</text>
</comment>
<accession>A0ACB6RY77</accession>
<protein>
    <submittedName>
        <fullName evidence="1">Uncharacterized protein</fullName>
    </submittedName>
</protein>
<feature type="non-terminal residue" evidence="1">
    <location>
        <position position="1"/>
    </location>
</feature>